<gene>
    <name evidence="2" type="ORF">RND71_029666</name>
</gene>
<feature type="region of interest" description="Disordered" evidence="1">
    <location>
        <begin position="1"/>
        <end position="60"/>
    </location>
</feature>
<keyword evidence="3" id="KW-1185">Reference proteome</keyword>
<dbReference type="AlphaFoldDB" id="A0AAE1REY8"/>
<sequence length="60" mass="6687">MAAPAESSTEQKQPQLESAELHTEPHTEPLPQSEEKTPTATENAEKTKWFLCNSELKIPP</sequence>
<organism evidence="2 3">
    <name type="scientific">Anisodus tanguticus</name>
    <dbReference type="NCBI Taxonomy" id="243964"/>
    <lineage>
        <taxon>Eukaryota</taxon>
        <taxon>Viridiplantae</taxon>
        <taxon>Streptophyta</taxon>
        <taxon>Embryophyta</taxon>
        <taxon>Tracheophyta</taxon>
        <taxon>Spermatophyta</taxon>
        <taxon>Magnoliopsida</taxon>
        <taxon>eudicotyledons</taxon>
        <taxon>Gunneridae</taxon>
        <taxon>Pentapetalae</taxon>
        <taxon>asterids</taxon>
        <taxon>lamiids</taxon>
        <taxon>Solanales</taxon>
        <taxon>Solanaceae</taxon>
        <taxon>Solanoideae</taxon>
        <taxon>Hyoscyameae</taxon>
        <taxon>Anisodus</taxon>
    </lineage>
</organism>
<dbReference type="EMBL" id="JAVYJV010000016">
    <property type="protein sequence ID" value="KAK4350353.1"/>
    <property type="molecule type" value="Genomic_DNA"/>
</dbReference>
<name>A0AAE1REY8_9SOLA</name>
<accession>A0AAE1REY8</accession>
<evidence type="ECO:0000313" key="3">
    <source>
        <dbReference type="Proteomes" id="UP001291623"/>
    </source>
</evidence>
<feature type="compositionally biased region" description="Basic and acidic residues" evidence="1">
    <location>
        <begin position="19"/>
        <end position="48"/>
    </location>
</feature>
<protein>
    <submittedName>
        <fullName evidence="2">Uncharacterized protein</fullName>
    </submittedName>
</protein>
<reference evidence="2" key="1">
    <citation type="submission" date="2023-12" db="EMBL/GenBank/DDBJ databases">
        <title>Genome assembly of Anisodus tanguticus.</title>
        <authorList>
            <person name="Wang Y.-J."/>
        </authorList>
    </citation>
    <scope>NUCLEOTIDE SEQUENCE</scope>
    <source>
        <strain evidence="2">KB-2021</strain>
        <tissue evidence="2">Leaf</tissue>
    </source>
</reference>
<evidence type="ECO:0000313" key="2">
    <source>
        <dbReference type="EMBL" id="KAK4350353.1"/>
    </source>
</evidence>
<feature type="compositionally biased region" description="Polar residues" evidence="1">
    <location>
        <begin position="1"/>
        <end position="16"/>
    </location>
</feature>
<dbReference type="Proteomes" id="UP001291623">
    <property type="component" value="Unassembled WGS sequence"/>
</dbReference>
<comment type="caution">
    <text evidence="2">The sequence shown here is derived from an EMBL/GenBank/DDBJ whole genome shotgun (WGS) entry which is preliminary data.</text>
</comment>
<evidence type="ECO:0000256" key="1">
    <source>
        <dbReference type="SAM" id="MobiDB-lite"/>
    </source>
</evidence>
<proteinExistence type="predicted"/>